<dbReference type="Gene3D" id="3.30.2130.10">
    <property type="entry name" value="VC0802-like"/>
    <property type="match status" value="1"/>
</dbReference>
<evidence type="ECO:0000256" key="6">
    <source>
        <dbReference type="ARBA" id="ARBA00022840"/>
    </source>
</evidence>
<keyword evidence="6 8" id="KW-0067">ATP-binding</keyword>
<feature type="binding site" evidence="8">
    <location>
        <position position="116"/>
    </location>
    <ligand>
        <name>substrate</name>
    </ligand>
</feature>
<dbReference type="Gene3D" id="3.40.1160.10">
    <property type="entry name" value="Acetylglutamate kinase-like"/>
    <property type="match status" value="1"/>
</dbReference>
<dbReference type="EMBL" id="CP002281">
    <property type="protein sequence ID" value="ADO82725.1"/>
    <property type="molecule type" value="Genomic_DNA"/>
</dbReference>
<dbReference type="AlphaFoldDB" id="E3H8F8"/>
<evidence type="ECO:0000256" key="2">
    <source>
        <dbReference type="ARBA" id="ARBA00010122"/>
    </source>
</evidence>
<dbReference type="InterPro" id="IPR005260">
    <property type="entry name" value="Asp_kin_monofn"/>
</dbReference>
<dbReference type="STRING" id="572544.Ilyop_0942"/>
<dbReference type="EC" id="2.7.2.4" evidence="9"/>
<dbReference type="GO" id="GO:0004072">
    <property type="term" value="F:aspartate kinase activity"/>
    <property type="evidence" value="ECO:0007669"/>
    <property type="project" value="UniProtKB-EC"/>
</dbReference>
<dbReference type="UniPathway" id="UPA00050">
    <property type="reaction ID" value="UER00461"/>
</dbReference>
<dbReference type="InterPro" id="IPR001341">
    <property type="entry name" value="Asp_kinase"/>
</dbReference>
<dbReference type="Pfam" id="PF22468">
    <property type="entry name" value="ACT_9"/>
    <property type="match status" value="1"/>
</dbReference>
<evidence type="ECO:0000313" key="13">
    <source>
        <dbReference type="Proteomes" id="UP000006875"/>
    </source>
</evidence>
<dbReference type="NCBIfam" id="TIGR00657">
    <property type="entry name" value="asp_kinases"/>
    <property type="match status" value="1"/>
</dbReference>
<dbReference type="RefSeq" id="WP_013387393.1">
    <property type="nucleotide sequence ID" value="NC_014632.1"/>
</dbReference>
<proteinExistence type="inferred from homology"/>
<gene>
    <name evidence="12" type="ordered locus">Ilyop_0942</name>
</gene>
<comment type="pathway">
    <text evidence="10">Amino-acid biosynthesis; L-methionine biosynthesis via de novo pathway; L-homoserine from L-aspartate: step 1/3.</text>
</comment>
<evidence type="ECO:0000256" key="4">
    <source>
        <dbReference type="ARBA" id="ARBA00022741"/>
    </source>
</evidence>
<evidence type="ECO:0000259" key="11">
    <source>
        <dbReference type="PROSITE" id="PS51671"/>
    </source>
</evidence>
<feature type="binding site" evidence="8">
    <location>
        <begin position="7"/>
        <end position="10"/>
    </location>
    <ligand>
        <name>ATP</name>
        <dbReference type="ChEBI" id="CHEBI:30616"/>
    </ligand>
</feature>
<dbReference type="GO" id="GO:0009090">
    <property type="term" value="P:homoserine biosynthetic process"/>
    <property type="evidence" value="ECO:0007669"/>
    <property type="project" value="TreeGrafter"/>
</dbReference>
<evidence type="ECO:0000256" key="9">
    <source>
        <dbReference type="RuleBase" id="RU003448"/>
    </source>
</evidence>
<dbReference type="PANTHER" id="PTHR21499:SF67">
    <property type="entry name" value="ASPARTOKINASE 3"/>
    <property type="match status" value="1"/>
</dbReference>
<dbReference type="GO" id="GO:0009088">
    <property type="term" value="P:threonine biosynthetic process"/>
    <property type="evidence" value="ECO:0007669"/>
    <property type="project" value="UniProtKB-UniPathway"/>
</dbReference>
<feature type="binding site" evidence="8">
    <location>
        <begin position="207"/>
        <end position="208"/>
    </location>
    <ligand>
        <name>ATP</name>
        <dbReference type="ChEBI" id="CHEBI:30616"/>
    </ligand>
</feature>
<dbReference type="GO" id="GO:0005829">
    <property type="term" value="C:cytosol"/>
    <property type="evidence" value="ECO:0007669"/>
    <property type="project" value="TreeGrafter"/>
</dbReference>
<dbReference type="SUPFAM" id="SSF55021">
    <property type="entry name" value="ACT-like"/>
    <property type="match status" value="2"/>
</dbReference>
<evidence type="ECO:0000256" key="5">
    <source>
        <dbReference type="ARBA" id="ARBA00022777"/>
    </source>
</evidence>
<comment type="catalytic activity">
    <reaction evidence="7 9">
        <text>L-aspartate + ATP = 4-phospho-L-aspartate + ADP</text>
        <dbReference type="Rhea" id="RHEA:23776"/>
        <dbReference type="ChEBI" id="CHEBI:29991"/>
        <dbReference type="ChEBI" id="CHEBI:30616"/>
        <dbReference type="ChEBI" id="CHEBI:57535"/>
        <dbReference type="ChEBI" id="CHEBI:456216"/>
        <dbReference type="EC" id="2.7.2.4"/>
    </reaction>
</comment>
<dbReference type="FunFam" id="3.30.2130.10:FF:000001">
    <property type="entry name" value="Bifunctional aspartokinase/homoserine dehydrogenase"/>
    <property type="match status" value="1"/>
</dbReference>
<sequence length="440" mass="48855">MGIKVAKFGGSSVANASQMMKVFNIVKKDPKRKFVITSAPGKRNKEDSKITDLLYLCRQHVQKSVPFDQVFEIISNRYEEIVRDLNLDFNIKPYLIEIKENISKGANTDYVASRGEYLNGLILSQLLGFKFLDPKDMIYFNQNNNLDVEKTYKTIRETLIGVENAVIPGFYGSSFDGEIKTFSRGGSDVTGAIIAKAVNAEVYENWTDVSGFLMADPRIVNNPKPIEKITYKELRELSYMGANVLHDEAVFPVREAGIPINIRNTNDPDHKGTIIVEDYSDNLKVGKITGIAGTKNFTVLAIHKDLMNGQIGFIRKILSILEKYEISVEHLPSGIDTLSIVIQDCKVKGKLDKAIEEINQECEPNSINVFSNMAIIATVGYGIAEIPGMSAKVFAALAKENINIRMIDQGSSEINIIIGVESDDLGNAINAIYYAFENGN</sequence>
<evidence type="ECO:0000256" key="7">
    <source>
        <dbReference type="ARBA" id="ARBA00047872"/>
    </source>
</evidence>
<evidence type="ECO:0000256" key="8">
    <source>
        <dbReference type="PIRSR" id="PIRSR000726-1"/>
    </source>
</evidence>
<dbReference type="SUPFAM" id="SSF53633">
    <property type="entry name" value="Carbamate kinase-like"/>
    <property type="match status" value="1"/>
</dbReference>
<dbReference type="Proteomes" id="UP000006875">
    <property type="component" value="Chromosome"/>
</dbReference>
<dbReference type="UniPathway" id="UPA00051">
    <property type="reaction ID" value="UER00462"/>
</dbReference>
<dbReference type="GO" id="GO:0009089">
    <property type="term" value="P:lysine biosynthetic process via diaminopimelate"/>
    <property type="evidence" value="ECO:0007669"/>
    <property type="project" value="UniProtKB-UniPathway"/>
</dbReference>
<evidence type="ECO:0000256" key="10">
    <source>
        <dbReference type="RuleBase" id="RU004249"/>
    </source>
</evidence>
<dbReference type="InterPro" id="IPR002912">
    <property type="entry name" value="ACT_dom"/>
</dbReference>
<dbReference type="InterPro" id="IPR036393">
    <property type="entry name" value="AceGlu_kinase-like_sf"/>
</dbReference>
<dbReference type="GO" id="GO:0005524">
    <property type="term" value="F:ATP binding"/>
    <property type="evidence" value="ECO:0007669"/>
    <property type="project" value="UniProtKB-KW"/>
</dbReference>
<feature type="binding site" evidence="8">
    <location>
        <position position="51"/>
    </location>
    <ligand>
        <name>substrate</name>
    </ligand>
</feature>
<dbReference type="InterPro" id="IPR001048">
    <property type="entry name" value="Asp/Glu/Uridylate_kinase"/>
</dbReference>
<dbReference type="PANTHER" id="PTHR21499">
    <property type="entry name" value="ASPARTATE KINASE"/>
    <property type="match status" value="1"/>
</dbReference>
<dbReference type="InterPro" id="IPR054352">
    <property type="entry name" value="ACT_Aspartokinase"/>
</dbReference>
<dbReference type="OrthoDB" id="9799110at2"/>
<dbReference type="KEGG" id="ipo:Ilyop_0942"/>
<dbReference type="InterPro" id="IPR018042">
    <property type="entry name" value="Aspartate_kinase_CS"/>
</dbReference>
<evidence type="ECO:0000313" key="12">
    <source>
        <dbReference type="EMBL" id="ADO82725.1"/>
    </source>
</evidence>
<dbReference type="PROSITE" id="PS51671">
    <property type="entry name" value="ACT"/>
    <property type="match status" value="1"/>
</dbReference>
<keyword evidence="10" id="KW-0028">Amino-acid biosynthesis</keyword>
<name>E3H8F8_ILYPC</name>
<dbReference type="InterPro" id="IPR045865">
    <property type="entry name" value="ACT-like_dom_sf"/>
</dbReference>
<keyword evidence="4 8" id="KW-0547">Nucleotide-binding</keyword>
<organism evidence="12 13">
    <name type="scientific">Ilyobacter polytropus (strain ATCC 51220 / DSM 2926 / LMG 16218 / CuHBu1)</name>
    <dbReference type="NCBI Taxonomy" id="572544"/>
    <lineage>
        <taxon>Bacteria</taxon>
        <taxon>Fusobacteriati</taxon>
        <taxon>Fusobacteriota</taxon>
        <taxon>Fusobacteriia</taxon>
        <taxon>Fusobacteriales</taxon>
        <taxon>Fusobacteriaceae</taxon>
        <taxon>Ilyobacter</taxon>
    </lineage>
</organism>
<accession>E3H8F8</accession>
<comment type="pathway">
    <text evidence="10">Amino-acid biosynthesis; L-threonine biosynthesis; L-threonine from L-aspartate: step 1/5.</text>
</comment>
<keyword evidence="5 9" id="KW-0418">Kinase</keyword>
<keyword evidence="3 9" id="KW-0808">Transferase</keyword>
<dbReference type="eggNOG" id="COG0527">
    <property type="taxonomic scope" value="Bacteria"/>
</dbReference>
<dbReference type="UniPathway" id="UPA00034">
    <property type="reaction ID" value="UER00015"/>
</dbReference>
<feature type="binding site" evidence="8">
    <location>
        <position position="218"/>
    </location>
    <ligand>
        <name>ATP</name>
        <dbReference type="ChEBI" id="CHEBI:30616"/>
    </ligand>
</feature>
<protein>
    <recommendedName>
        <fullName evidence="9">Aspartokinase</fullName>
        <ecNumber evidence="9">2.7.2.4</ecNumber>
    </recommendedName>
</protein>
<dbReference type="NCBIfam" id="NF006540">
    <property type="entry name" value="PRK09034.1"/>
    <property type="match status" value="1"/>
</dbReference>
<keyword evidence="13" id="KW-1185">Reference proteome</keyword>
<comment type="pathway">
    <text evidence="1 10">Amino-acid biosynthesis; L-lysine biosynthesis via DAP pathway; (S)-tetrahydrodipicolinate from L-aspartate: step 1/4.</text>
</comment>
<dbReference type="PROSITE" id="PS00324">
    <property type="entry name" value="ASPARTOKINASE"/>
    <property type="match status" value="1"/>
</dbReference>
<evidence type="ECO:0000256" key="1">
    <source>
        <dbReference type="ARBA" id="ARBA00004766"/>
    </source>
</evidence>
<dbReference type="PIRSF" id="PIRSF000726">
    <property type="entry name" value="Asp_kin"/>
    <property type="match status" value="1"/>
</dbReference>
<evidence type="ECO:0000256" key="3">
    <source>
        <dbReference type="ARBA" id="ARBA00022679"/>
    </source>
</evidence>
<dbReference type="Pfam" id="PF00696">
    <property type="entry name" value="AA_kinase"/>
    <property type="match status" value="1"/>
</dbReference>
<dbReference type="HOGENOM" id="CLU_009116_6_2_0"/>
<feature type="domain" description="ACT" evidence="11">
    <location>
        <begin position="378"/>
        <end position="440"/>
    </location>
</feature>
<comment type="similarity">
    <text evidence="2 9">Belongs to the aspartokinase family.</text>
</comment>
<reference evidence="12 13" key="1">
    <citation type="journal article" date="2010" name="Stand. Genomic Sci.">
        <title>Complete genome sequence of Ilyobacter polytropus type strain (CuHbu1).</title>
        <authorList>
            <person name="Sikorski J."/>
            <person name="Chertkov O."/>
            <person name="Lapidus A."/>
            <person name="Nolan M."/>
            <person name="Lucas S."/>
            <person name="Del Rio T.G."/>
            <person name="Tice H."/>
            <person name="Cheng J.F."/>
            <person name="Tapia R."/>
            <person name="Han C."/>
            <person name="Goodwin L."/>
            <person name="Pitluck S."/>
            <person name="Liolios K."/>
            <person name="Ivanova N."/>
            <person name="Mavromatis K."/>
            <person name="Mikhailova N."/>
            <person name="Pati A."/>
            <person name="Chen A."/>
            <person name="Palaniappan K."/>
            <person name="Land M."/>
            <person name="Hauser L."/>
            <person name="Chang Y.J."/>
            <person name="Jeffries C.D."/>
            <person name="Brambilla E."/>
            <person name="Yasawong M."/>
            <person name="Rohde M."/>
            <person name="Pukall R."/>
            <person name="Spring S."/>
            <person name="Goker M."/>
            <person name="Woyke T."/>
            <person name="Bristow J."/>
            <person name="Eisen J.A."/>
            <person name="Markowitz V."/>
            <person name="Hugenholtz P."/>
            <person name="Kyrpides N.C."/>
            <person name="Klenk H.P."/>
        </authorList>
    </citation>
    <scope>NUCLEOTIDE SEQUENCE [LARGE SCALE GENOMIC DNA]</scope>
    <source>
        <strain evidence="13">ATCC 51220 / DSM 2926 / LMG 16218 / CuHBu1</strain>
    </source>
</reference>